<keyword evidence="3" id="KW-1185">Reference proteome</keyword>
<sequence length="319" mass="37362">MTVWPTIPPNDAKKIQELRELVKEDLSDYYDTDFNLLQYIKLKLLRKSTWDLDNMRKKPRCHPIHNYWKYGITGLSGVHENVIVNIEQVIIKVIILNVLIIVFVYFVFVNCGRTDYSGMMECFSVSEVMRARILDLEEMLGMCLKKYKISMCKNFQAQIKSNCLFVYQKFFQFFVPVCLPSFAYALWIVVRPLLPERTKNKVRILSSSNWKEDILEFANREALPAIWNDEKHKFPVHIEVPIPYPKEMFYSNKNVKIPEGTKPIDVIAGKSHVITKHLSTGDIISWWISGNKAYGFGFLEAKNEDDNDFEVTTYFNMII</sequence>
<dbReference type="SUPFAM" id="SSF52087">
    <property type="entry name" value="CRAL/TRIO domain"/>
    <property type="match status" value="1"/>
</dbReference>
<dbReference type="PANTHER" id="PTHR47159:SF5">
    <property type="entry name" value="CRAL-TRIO DOMAIN-CONTAINING PROTEIN"/>
    <property type="match status" value="1"/>
</dbReference>
<dbReference type="InterPro" id="IPR053302">
    <property type="entry name" value="CRAL-TRIO_domain"/>
</dbReference>
<dbReference type="InterPro" id="IPR036865">
    <property type="entry name" value="CRAL-TRIO_dom_sf"/>
</dbReference>
<dbReference type="AlphaFoldDB" id="A0A1I7W6S1"/>
<dbReference type="Gene3D" id="3.40.525.10">
    <property type="entry name" value="CRAL-TRIO lipid binding domain"/>
    <property type="match status" value="1"/>
</dbReference>
<reference evidence="4" key="1">
    <citation type="submission" date="2016-11" db="UniProtKB">
        <authorList>
            <consortium name="WormBaseParasite"/>
        </authorList>
    </citation>
    <scope>IDENTIFICATION</scope>
</reference>
<dbReference type="WBParaSite" id="Hba_00338">
    <property type="protein sequence ID" value="Hba_00338"/>
    <property type="gene ID" value="Hba_00338"/>
</dbReference>
<evidence type="ECO:0000259" key="2">
    <source>
        <dbReference type="PROSITE" id="PS50191"/>
    </source>
</evidence>
<proteinExistence type="predicted"/>
<accession>A0A1I7W6S1</accession>
<feature type="domain" description="CRAL-TRIO" evidence="2">
    <location>
        <begin position="133"/>
        <end position="235"/>
    </location>
</feature>
<evidence type="ECO:0000313" key="4">
    <source>
        <dbReference type="WBParaSite" id="Hba_00338"/>
    </source>
</evidence>
<dbReference type="PROSITE" id="PS50191">
    <property type="entry name" value="CRAL_TRIO"/>
    <property type="match status" value="1"/>
</dbReference>
<dbReference type="PANTHER" id="PTHR47159">
    <property type="entry name" value="PROTEIN CBG07705-RELATED"/>
    <property type="match status" value="1"/>
</dbReference>
<evidence type="ECO:0000313" key="3">
    <source>
        <dbReference type="Proteomes" id="UP000095283"/>
    </source>
</evidence>
<feature type="transmembrane region" description="Helical" evidence="1">
    <location>
        <begin position="170"/>
        <end position="194"/>
    </location>
</feature>
<organism evidence="3 4">
    <name type="scientific">Heterorhabditis bacteriophora</name>
    <name type="common">Entomopathogenic nematode worm</name>
    <dbReference type="NCBI Taxonomy" id="37862"/>
    <lineage>
        <taxon>Eukaryota</taxon>
        <taxon>Metazoa</taxon>
        <taxon>Ecdysozoa</taxon>
        <taxon>Nematoda</taxon>
        <taxon>Chromadorea</taxon>
        <taxon>Rhabditida</taxon>
        <taxon>Rhabditina</taxon>
        <taxon>Rhabditomorpha</taxon>
        <taxon>Strongyloidea</taxon>
        <taxon>Heterorhabditidae</taxon>
        <taxon>Heterorhabditis</taxon>
    </lineage>
</organism>
<keyword evidence="1" id="KW-0812">Transmembrane</keyword>
<keyword evidence="1" id="KW-0472">Membrane</keyword>
<dbReference type="Pfam" id="PF00650">
    <property type="entry name" value="CRAL_TRIO"/>
    <property type="match status" value="1"/>
</dbReference>
<dbReference type="InterPro" id="IPR001251">
    <property type="entry name" value="CRAL-TRIO_dom"/>
</dbReference>
<name>A0A1I7W6S1_HETBA</name>
<keyword evidence="1" id="KW-1133">Transmembrane helix</keyword>
<dbReference type="Gene3D" id="2.60.120.680">
    <property type="entry name" value="GOLD domain"/>
    <property type="match status" value="1"/>
</dbReference>
<dbReference type="SMART" id="SM00516">
    <property type="entry name" value="SEC14"/>
    <property type="match status" value="1"/>
</dbReference>
<evidence type="ECO:0000256" key="1">
    <source>
        <dbReference type="SAM" id="Phobius"/>
    </source>
</evidence>
<feature type="transmembrane region" description="Helical" evidence="1">
    <location>
        <begin position="89"/>
        <end position="108"/>
    </location>
</feature>
<dbReference type="Proteomes" id="UP000095283">
    <property type="component" value="Unplaced"/>
</dbReference>
<protein>
    <submittedName>
        <fullName evidence="4">CRAL-TRIO domain-containing protein</fullName>
    </submittedName>
</protein>